<evidence type="ECO:0000313" key="5">
    <source>
        <dbReference type="Proteomes" id="UP000076532"/>
    </source>
</evidence>
<dbReference type="AlphaFoldDB" id="A0A166A2M0"/>
<feature type="region of interest" description="Disordered" evidence="1">
    <location>
        <begin position="286"/>
        <end position="332"/>
    </location>
</feature>
<feature type="domain" description="DUF6533" evidence="3">
    <location>
        <begin position="22"/>
        <end position="65"/>
    </location>
</feature>
<feature type="transmembrane region" description="Helical" evidence="2">
    <location>
        <begin position="104"/>
        <end position="125"/>
    </location>
</feature>
<evidence type="ECO:0000259" key="3">
    <source>
        <dbReference type="Pfam" id="PF20151"/>
    </source>
</evidence>
<keyword evidence="2" id="KW-1133">Transmembrane helix</keyword>
<keyword evidence="5" id="KW-1185">Reference proteome</keyword>
<accession>A0A166A2M0</accession>
<gene>
    <name evidence="4" type="ORF">FIBSPDRAFT_899190</name>
</gene>
<organism evidence="4 5">
    <name type="scientific">Athelia psychrophila</name>
    <dbReference type="NCBI Taxonomy" id="1759441"/>
    <lineage>
        <taxon>Eukaryota</taxon>
        <taxon>Fungi</taxon>
        <taxon>Dikarya</taxon>
        <taxon>Basidiomycota</taxon>
        <taxon>Agaricomycotina</taxon>
        <taxon>Agaricomycetes</taxon>
        <taxon>Agaricomycetidae</taxon>
        <taxon>Atheliales</taxon>
        <taxon>Atheliaceae</taxon>
        <taxon>Athelia</taxon>
    </lineage>
</organism>
<dbReference type="OrthoDB" id="3354157at2759"/>
<name>A0A166A2M0_9AGAM</name>
<proteinExistence type="predicted"/>
<feature type="compositionally biased region" description="Acidic residues" evidence="1">
    <location>
        <begin position="287"/>
        <end position="303"/>
    </location>
</feature>
<keyword evidence="2" id="KW-0472">Membrane</keyword>
<feature type="transmembrane region" description="Helical" evidence="2">
    <location>
        <begin position="210"/>
        <end position="234"/>
    </location>
</feature>
<keyword evidence="2" id="KW-0812">Transmembrane</keyword>
<sequence>MSQYAADVSTISKLSIRWTTRYVGFSAFTILIWDHIITFPDEARCSPFQISPAANVKYMWKGRKTPLCTQRTHDADTDPNQFEAYTLQSWEQDTCERYIRYEGIMMTIGIGSVSLMMLIRVYALYNTFRWVTGSVAFILFVETVMNVYLMVYARACSMILNGSHFAASASVWLPLIYVTIVFKLFLFKTLQTLGSSDPEYLVRRMFQDGLVYYVLICAVNLTLDVMLIATSVGIQNIAAQFKLLSHHDDLKSRFSLTNLKISMMSRITLNLKQRAHDGRYDYNQRDEYDEYVEDDDEEEDDEDVKIRRRHQSFSSVRSRGKRPNTQSLSSPALATIYSEPASGIQTPEGQDVHLPSDLHAAELREILELRRLDPMAGRQNQHTASGVDF</sequence>
<feature type="transmembrane region" description="Helical" evidence="2">
    <location>
        <begin position="131"/>
        <end position="153"/>
    </location>
</feature>
<dbReference type="InterPro" id="IPR045340">
    <property type="entry name" value="DUF6533"/>
</dbReference>
<evidence type="ECO:0000256" key="2">
    <source>
        <dbReference type="SAM" id="Phobius"/>
    </source>
</evidence>
<reference evidence="4 5" key="1">
    <citation type="journal article" date="2016" name="Mol. Biol. Evol.">
        <title>Comparative Genomics of Early-Diverging Mushroom-Forming Fungi Provides Insights into the Origins of Lignocellulose Decay Capabilities.</title>
        <authorList>
            <person name="Nagy L.G."/>
            <person name="Riley R."/>
            <person name="Tritt A."/>
            <person name="Adam C."/>
            <person name="Daum C."/>
            <person name="Floudas D."/>
            <person name="Sun H."/>
            <person name="Yadav J.S."/>
            <person name="Pangilinan J."/>
            <person name="Larsson K.H."/>
            <person name="Matsuura K."/>
            <person name="Barry K."/>
            <person name="Labutti K."/>
            <person name="Kuo R."/>
            <person name="Ohm R.A."/>
            <person name="Bhattacharya S.S."/>
            <person name="Shirouzu T."/>
            <person name="Yoshinaga Y."/>
            <person name="Martin F.M."/>
            <person name="Grigoriev I.V."/>
            <person name="Hibbett D.S."/>
        </authorList>
    </citation>
    <scope>NUCLEOTIDE SEQUENCE [LARGE SCALE GENOMIC DNA]</scope>
    <source>
        <strain evidence="4 5">CBS 109695</strain>
    </source>
</reference>
<evidence type="ECO:0000256" key="1">
    <source>
        <dbReference type="SAM" id="MobiDB-lite"/>
    </source>
</evidence>
<feature type="compositionally biased region" description="Polar residues" evidence="1">
    <location>
        <begin position="312"/>
        <end position="332"/>
    </location>
</feature>
<evidence type="ECO:0000313" key="4">
    <source>
        <dbReference type="EMBL" id="KZP11193.1"/>
    </source>
</evidence>
<dbReference type="Pfam" id="PF20151">
    <property type="entry name" value="DUF6533"/>
    <property type="match status" value="1"/>
</dbReference>
<dbReference type="EMBL" id="KV417667">
    <property type="protein sequence ID" value="KZP11193.1"/>
    <property type="molecule type" value="Genomic_DNA"/>
</dbReference>
<dbReference type="Proteomes" id="UP000076532">
    <property type="component" value="Unassembled WGS sequence"/>
</dbReference>
<protein>
    <recommendedName>
        <fullName evidence="3">DUF6533 domain-containing protein</fullName>
    </recommendedName>
</protein>
<feature type="transmembrane region" description="Helical" evidence="2">
    <location>
        <begin position="165"/>
        <end position="190"/>
    </location>
</feature>